<dbReference type="PIRSF" id="PIRSF004649">
    <property type="entry name" value="MlaC"/>
    <property type="match status" value="1"/>
</dbReference>
<feature type="chain" id="PRO_5003227476" evidence="1">
    <location>
        <begin position="21"/>
        <end position="212"/>
    </location>
</feature>
<gene>
    <name evidence="2" type="ORF">VISI1226_21921</name>
</gene>
<dbReference type="RefSeq" id="WP_008078750.1">
    <property type="nucleotide sequence ID" value="NZ_AEVT01000086.1"/>
</dbReference>
<reference evidence="2 3" key="1">
    <citation type="journal article" date="2012" name="Int. J. Syst. Evol. Microbiol.">
        <title>Vibrio caribbeanicus sp. nov., isolated from the marine sponge Scleritoderma cyanea.</title>
        <authorList>
            <person name="Hoffmann M."/>
            <person name="Monday S.R."/>
            <person name="Allard M.W."/>
            <person name="Strain E.A."/>
            <person name="Whittaker P."/>
            <person name="Naum M."/>
            <person name="McCarthy P.J."/>
            <person name="Lopez J.V."/>
            <person name="Fischer M."/>
            <person name="Brown E.W."/>
        </authorList>
    </citation>
    <scope>NUCLEOTIDE SEQUENCE [LARGE SCALE GENOMIC DNA]</scope>
    <source>
        <strain evidence="3">DSMZ 21326</strain>
    </source>
</reference>
<dbReference type="OrthoDB" id="9787053at2"/>
<feature type="signal peptide" evidence="1">
    <location>
        <begin position="1"/>
        <end position="20"/>
    </location>
</feature>
<organism evidence="2 3">
    <name type="scientific">Vibrio sinaloensis DSM 21326</name>
    <dbReference type="NCBI Taxonomy" id="945550"/>
    <lineage>
        <taxon>Bacteria</taxon>
        <taxon>Pseudomonadati</taxon>
        <taxon>Pseudomonadota</taxon>
        <taxon>Gammaproteobacteria</taxon>
        <taxon>Vibrionales</taxon>
        <taxon>Vibrionaceae</taxon>
        <taxon>Vibrio</taxon>
        <taxon>Vibrio oreintalis group</taxon>
    </lineage>
</organism>
<dbReference type="Proteomes" id="UP000006228">
    <property type="component" value="Unassembled WGS sequence"/>
</dbReference>
<evidence type="ECO:0000313" key="2">
    <source>
        <dbReference type="EMBL" id="EGA69276.1"/>
    </source>
</evidence>
<evidence type="ECO:0000313" key="3">
    <source>
        <dbReference type="Proteomes" id="UP000006228"/>
    </source>
</evidence>
<comment type="caution">
    <text evidence="2">The sequence shown here is derived from an EMBL/GenBank/DDBJ whole genome shotgun (WGS) entry which is preliminary data.</text>
</comment>
<dbReference type="eggNOG" id="COG2854">
    <property type="taxonomic scope" value="Bacteria"/>
</dbReference>
<dbReference type="PANTHER" id="PTHR36573:SF1">
    <property type="entry name" value="INTERMEMBRANE PHOSPHOLIPID TRANSPORT SYSTEM BINDING PROTEIN MLAC"/>
    <property type="match status" value="1"/>
</dbReference>
<dbReference type="InterPro" id="IPR042245">
    <property type="entry name" value="Tgt2/MlaC_sf"/>
</dbReference>
<dbReference type="PANTHER" id="PTHR36573">
    <property type="entry name" value="INTERMEMBRANE PHOSPHOLIPID TRANSPORT SYSTEM BINDING PROTEIN MLAC"/>
    <property type="match status" value="1"/>
</dbReference>
<evidence type="ECO:0000256" key="1">
    <source>
        <dbReference type="SAM" id="SignalP"/>
    </source>
</evidence>
<dbReference type="GeneID" id="95570298"/>
<keyword evidence="1" id="KW-0732">Signal</keyword>
<proteinExistence type="predicted"/>
<dbReference type="Gene3D" id="3.10.450.710">
    <property type="entry name" value="Tgt2/MlaC"/>
    <property type="match status" value="1"/>
</dbReference>
<protein>
    <submittedName>
        <fullName evidence="2">Uncharacterized ABC transporter auxiliary component YrbC</fullName>
    </submittedName>
</protein>
<name>E8M9P7_PHOS4</name>
<dbReference type="InterPro" id="IPR008869">
    <property type="entry name" value="MlaC/ttg2D"/>
</dbReference>
<dbReference type="AlphaFoldDB" id="E8M9P7"/>
<dbReference type="NCBIfam" id="NF011697">
    <property type="entry name" value="PRK15117.1"/>
    <property type="match status" value="1"/>
</dbReference>
<sequence length="212" mass="24190">MLKKLVLTLFAMLVTVTAQAADIDRTQPYQMMKQVSQQAFERLKSEQPRIQQDPDYLKVVVEEELMPYVNEKYAALKLLGPNLKGAKREDVATFITSFRAYLVTSYAQVLTQYTDQNVEFGPEPKLNAKKSITSIKVDIIDSPRPNIKLEFKLRKDKKSGEWKAFDMIAEGISLLSSKQSEWSGKLRQEGILAVAKELEQLAQQPIRFESKS</sequence>
<accession>E8M9P7</accession>
<dbReference type="Pfam" id="PF05494">
    <property type="entry name" value="MlaC"/>
    <property type="match status" value="1"/>
</dbReference>
<dbReference type="EMBL" id="AEVT01000086">
    <property type="protein sequence ID" value="EGA69276.1"/>
    <property type="molecule type" value="Genomic_DNA"/>
</dbReference>